<dbReference type="Gene3D" id="3.40.630.10">
    <property type="entry name" value="Zn peptidases"/>
    <property type="match status" value="1"/>
</dbReference>
<dbReference type="Pfam" id="PF04389">
    <property type="entry name" value="Peptidase_M28"/>
    <property type="match status" value="1"/>
</dbReference>
<evidence type="ECO:0000256" key="20">
    <source>
        <dbReference type="ARBA" id="ARBA00033328"/>
    </source>
</evidence>
<reference evidence="23" key="1">
    <citation type="journal article" date="2021" name="Syst. Appl. Microbiol.">
        <title>Roseomonas hellenica sp. nov., isolated from roots of wild-growing Alkanna tinctoria.</title>
        <authorList>
            <person name="Rat A."/>
            <person name="Naranjo H.D."/>
            <person name="Lebbe L."/>
            <person name="Cnockaert M."/>
            <person name="Krigas N."/>
            <person name="Grigoriadou K."/>
            <person name="Maloupa E."/>
            <person name="Willems A."/>
        </authorList>
    </citation>
    <scope>NUCLEOTIDE SEQUENCE [LARGE SCALE GENOMIC DNA]</scope>
    <source>
        <strain evidence="23">LMG 31523</strain>
    </source>
</reference>
<sequence>MTGFLDALRADAQHLQADFAAICATGGRLQGTPSMDRATALVRNALLGIGAGTLATPETAYHGWTGGAVAIAIRGEAEPVPCASLVGSVATPAAGVELEVIDLGRGSPADIAAAGERVRGRAVLLRHEYAFSPDTIHRRVKLRAAAEAGAAAVVMVQPIPGVGPVAGGANSCPIPGFGVGVEGAARLLAAGRARFHLQSRHHPATATQLVLDIPGRGPERVVLSAHLDGHRLAESAIDNGSGVAALLSLARAAAGFVASMPRGLTVSVFSAEEWSLSGSRAWLAALPAAEVARMAMNLNLDSIVGSPRLTALTSGYPALGGFAREAAAEAGHELAIHLPISVSSDHANFAAHGVPSMRLLAGFNEPDSRVARLLTAADTRDLVPPEELGRATEAAGAILWRALSAPDAEMAALRRDAPDLTAAMSVLAPLPG</sequence>
<evidence type="ECO:0000256" key="12">
    <source>
        <dbReference type="ARBA" id="ARBA00022824"/>
    </source>
</evidence>
<keyword evidence="14" id="KW-0333">Golgi apparatus</keyword>
<dbReference type="Gene3D" id="3.50.30.30">
    <property type="match status" value="1"/>
</dbReference>
<keyword evidence="15" id="KW-0482">Metalloprotease</keyword>
<keyword evidence="18" id="KW-0458">Lysosome</keyword>
<dbReference type="PANTHER" id="PTHR12053:SF3">
    <property type="entry name" value="CARBOXYPEPTIDASE Q"/>
    <property type="match status" value="1"/>
</dbReference>
<keyword evidence="16" id="KW-0865">Zymogen</keyword>
<gene>
    <name evidence="22" type="ORF">GXW71_17480</name>
</gene>
<organism evidence="22 23">
    <name type="scientific">Plastoroseomonas hellenica</name>
    <dbReference type="NCBI Taxonomy" id="2687306"/>
    <lineage>
        <taxon>Bacteria</taxon>
        <taxon>Pseudomonadati</taxon>
        <taxon>Pseudomonadota</taxon>
        <taxon>Alphaproteobacteria</taxon>
        <taxon>Acetobacterales</taxon>
        <taxon>Acetobacteraceae</taxon>
        <taxon>Plastoroseomonas</taxon>
    </lineage>
</organism>
<comment type="subcellular location">
    <subcellularLocation>
        <location evidence="1">Endoplasmic reticulum</location>
    </subcellularLocation>
    <subcellularLocation>
        <location evidence="3">Golgi apparatus</location>
    </subcellularLocation>
    <subcellularLocation>
        <location evidence="2">Lysosome</location>
    </subcellularLocation>
    <subcellularLocation>
        <location evidence="4">Secreted</location>
    </subcellularLocation>
</comment>
<accession>A0ABS5F0S0</accession>
<dbReference type="EMBL" id="JAAGBB010000020">
    <property type="protein sequence ID" value="MBR0666156.1"/>
    <property type="molecule type" value="Genomic_DNA"/>
</dbReference>
<comment type="subunit">
    <text evidence="19">Homodimer. The monomeric form is inactive while the homodimer is active.</text>
</comment>
<evidence type="ECO:0000313" key="23">
    <source>
        <dbReference type="Proteomes" id="UP001196870"/>
    </source>
</evidence>
<proteinExistence type="predicted"/>
<evidence type="ECO:0000259" key="21">
    <source>
        <dbReference type="Pfam" id="PF04389"/>
    </source>
</evidence>
<keyword evidence="12" id="KW-0256">Endoplasmic reticulum</keyword>
<evidence type="ECO:0000256" key="19">
    <source>
        <dbReference type="ARBA" id="ARBA00025833"/>
    </source>
</evidence>
<feature type="domain" description="Peptidase M28" evidence="21">
    <location>
        <begin position="210"/>
        <end position="395"/>
    </location>
</feature>
<evidence type="ECO:0000256" key="16">
    <source>
        <dbReference type="ARBA" id="ARBA00023145"/>
    </source>
</evidence>
<dbReference type="SUPFAM" id="SSF53187">
    <property type="entry name" value="Zn-dependent exopeptidases"/>
    <property type="match status" value="1"/>
</dbReference>
<evidence type="ECO:0000256" key="3">
    <source>
        <dbReference type="ARBA" id="ARBA00004555"/>
    </source>
</evidence>
<evidence type="ECO:0000256" key="1">
    <source>
        <dbReference type="ARBA" id="ARBA00004240"/>
    </source>
</evidence>
<evidence type="ECO:0000256" key="10">
    <source>
        <dbReference type="ARBA" id="ARBA00022729"/>
    </source>
</evidence>
<name>A0ABS5F0S0_9PROT</name>
<evidence type="ECO:0000256" key="17">
    <source>
        <dbReference type="ARBA" id="ARBA00023180"/>
    </source>
</evidence>
<evidence type="ECO:0000256" key="7">
    <source>
        <dbReference type="ARBA" id="ARBA00022645"/>
    </source>
</evidence>
<keyword evidence="11" id="KW-0378">Hydrolase</keyword>
<dbReference type="InterPro" id="IPR007484">
    <property type="entry name" value="Peptidase_M28"/>
</dbReference>
<evidence type="ECO:0000256" key="18">
    <source>
        <dbReference type="ARBA" id="ARBA00023228"/>
    </source>
</evidence>
<evidence type="ECO:0000256" key="5">
    <source>
        <dbReference type="ARBA" id="ARBA00014116"/>
    </source>
</evidence>
<dbReference type="InterPro" id="IPR046450">
    <property type="entry name" value="PA_dom_sf"/>
</dbReference>
<keyword evidence="9" id="KW-0479">Metal-binding</keyword>
<comment type="caution">
    <text evidence="22">The sequence shown here is derived from an EMBL/GenBank/DDBJ whole genome shotgun (WGS) entry which is preliminary data.</text>
</comment>
<keyword evidence="7" id="KW-0121">Carboxypeptidase</keyword>
<evidence type="ECO:0000256" key="4">
    <source>
        <dbReference type="ARBA" id="ARBA00004613"/>
    </source>
</evidence>
<dbReference type="SUPFAM" id="SSF52025">
    <property type="entry name" value="PA domain"/>
    <property type="match status" value="1"/>
</dbReference>
<keyword evidence="10" id="KW-0732">Signal</keyword>
<evidence type="ECO:0000256" key="14">
    <source>
        <dbReference type="ARBA" id="ARBA00023034"/>
    </source>
</evidence>
<evidence type="ECO:0000256" key="13">
    <source>
        <dbReference type="ARBA" id="ARBA00022833"/>
    </source>
</evidence>
<keyword evidence="6" id="KW-0964">Secreted</keyword>
<keyword evidence="23" id="KW-1185">Reference proteome</keyword>
<protein>
    <recommendedName>
        <fullName evidence="5">Carboxypeptidase Q</fullName>
    </recommendedName>
    <alternativeName>
        <fullName evidence="20">Plasma glutamate carboxypeptidase</fullName>
    </alternativeName>
</protein>
<evidence type="ECO:0000256" key="9">
    <source>
        <dbReference type="ARBA" id="ARBA00022723"/>
    </source>
</evidence>
<evidence type="ECO:0000256" key="11">
    <source>
        <dbReference type="ARBA" id="ARBA00022801"/>
    </source>
</evidence>
<evidence type="ECO:0000256" key="8">
    <source>
        <dbReference type="ARBA" id="ARBA00022670"/>
    </source>
</evidence>
<keyword evidence="8" id="KW-0645">Protease</keyword>
<dbReference type="RefSeq" id="WP_211853825.1">
    <property type="nucleotide sequence ID" value="NZ_JAAGBB010000020.1"/>
</dbReference>
<evidence type="ECO:0000313" key="22">
    <source>
        <dbReference type="EMBL" id="MBR0666156.1"/>
    </source>
</evidence>
<keyword evidence="13" id="KW-0862">Zinc</keyword>
<dbReference type="PANTHER" id="PTHR12053">
    <property type="entry name" value="PROTEASE FAMILY M28 PLASMA GLUTAMATE CARBOXYPEPTIDASE-RELATED"/>
    <property type="match status" value="1"/>
</dbReference>
<keyword evidence="17" id="KW-0325">Glycoprotein</keyword>
<evidence type="ECO:0000256" key="15">
    <source>
        <dbReference type="ARBA" id="ARBA00023049"/>
    </source>
</evidence>
<dbReference type="Proteomes" id="UP001196870">
    <property type="component" value="Unassembled WGS sequence"/>
</dbReference>
<dbReference type="InterPro" id="IPR039866">
    <property type="entry name" value="CPQ"/>
</dbReference>
<evidence type="ECO:0000256" key="6">
    <source>
        <dbReference type="ARBA" id="ARBA00022525"/>
    </source>
</evidence>
<evidence type="ECO:0000256" key="2">
    <source>
        <dbReference type="ARBA" id="ARBA00004371"/>
    </source>
</evidence>